<dbReference type="Proteomes" id="UP000273140">
    <property type="component" value="Unassembled WGS sequence"/>
</dbReference>
<comment type="caution">
    <text evidence="2">The sequence shown here is derived from an EMBL/GenBank/DDBJ whole genome shotgun (WGS) entry which is preliminary data.</text>
</comment>
<feature type="transmembrane region" description="Helical" evidence="1">
    <location>
        <begin position="21"/>
        <end position="40"/>
    </location>
</feature>
<gene>
    <name evidence="2" type="ORF">ALQ07_04156</name>
</gene>
<evidence type="ECO:0000313" key="3">
    <source>
        <dbReference type="Proteomes" id="UP000273140"/>
    </source>
</evidence>
<organism evidence="2 3">
    <name type="scientific">Pseudomonas syringae pv. actinidiae</name>
    <dbReference type="NCBI Taxonomy" id="103796"/>
    <lineage>
        <taxon>Bacteria</taxon>
        <taxon>Pseudomonadati</taxon>
        <taxon>Pseudomonadota</taxon>
        <taxon>Gammaproteobacteria</taxon>
        <taxon>Pseudomonadales</taxon>
        <taxon>Pseudomonadaceae</taxon>
        <taxon>Pseudomonas</taxon>
        <taxon>Pseudomonas syringae</taxon>
    </lineage>
</organism>
<sequence>MKKWRSIICTPDFRFGQKRPVILAILMQLTLGGYTQYLYVKPETEQGKHCVKELDAKVSQYEQRTQDAMRSQQASYDFQMIGYRACTQQTLLPQPCGSEHVDPSAAQSRICWQDYKES</sequence>
<evidence type="ECO:0000313" key="2">
    <source>
        <dbReference type="EMBL" id="RMQ31809.1"/>
    </source>
</evidence>
<keyword evidence="1" id="KW-0472">Membrane</keyword>
<protein>
    <submittedName>
        <fullName evidence="2">Uncharacterized protein</fullName>
    </submittedName>
</protein>
<keyword evidence="1" id="KW-0812">Transmembrane</keyword>
<dbReference type="EMBL" id="RBRB01000223">
    <property type="protein sequence ID" value="RMQ31809.1"/>
    <property type="molecule type" value="Genomic_DNA"/>
</dbReference>
<dbReference type="AlphaFoldDB" id="A0A3M4KRH0"/>
<accession>A0A3M4KRH0</accession>
<proteinExistence type="predicted"/>
<keyword evidence="1" id="KW-1133">Transmembrane helix</keyword>
<reference evidence="2 3" key="1">
    <citation type="submission" date="2018-08" db="EMBL/GenBank/DDBJ databases">
        <title>Recombination of ecologically and evolutionarily significant loci maintains genetic cohesion in the Pseudomonas syringae species complex.</title>
        <authorList>
            <person name="Dillon M."/>
            <person name="Thakur S."/>
            <person name="Almeida R.N.D."/>
            <person name="Weir B.S."/>
            <person name="Guttman D.S."/>
        </authorList>
    </citation>
    <scope>NUCLEOTIDE SEQUENCE [LARGE SCALE GENOMIC DNA]</scope>
    <source>
        <strain evidence="2 3">ICMP 19074</strain>
    </source>
</reference>
<evidence type="ECO:0000256" key="1">
    <source>
        <dbReference type="SAM" id="Phobius"/>
    </source>
</evidence>
<name>A0A3M4KRH0_PSESF</name>